<dbReference type="EMBL" id="CP046052">
    <property type="protein sequence ID" value="QGM47793.1"/>
    <property type="molecule type" value="Genomic_DNA"/>
</dbReference>
<sequence>MTDIAKRAAEALELLPPEMQEAAVAYLYEQGEKFRLLKALVQEGIDDAEAGRVVEWDFDAFLREARELNAKRRPAE</sequence>
<evidence type="ECO:0000313" key="2">
    <source>
        <dbReference type="Proteomes" id="UP000309061"/>
    </source>
</evidence>
<dbReference type="KEGG" id="mhey:H2LOC_020100"/>
<dbReference type="AlphaFoldDB" id="A0A6B8KLZ2"/>
<protein>
    <submittedName>
        <fullName evidence="1">Uncharacterized protein</fullName>
    </submittedName>
</protein>
<dbReference type="OrthoDB" id="291307at2"/>
<gene>
    <name evidence="1" type="ORF">H2LOC_020100</name>
</gene>
<keyword evidence="2" id="KW-1185">Reference proteome</keyword>
<name>A0A6B8KLZ2_9HYPH</name>
<evidence type="ECO:0000313" key="1">
    <source>
        <dbReference type="EMBL" id="QGM47793.1"/>
    </source>
</evidence>
<dbReference type="RefSeq" id="WP_136494446.1">
    <property type="nucleotide sequence ID" value="NZ_CP046052.1"/>
</dbReference>
<reference evidence="1 2" key="1">
    <citation type="submission" date="2019-11" db="EMBL/GenBank/DDBJ databases">
        <title>The genome sequence of Methylocystis heyeri.</title>
        <authorList>
            <person name="Oshkin I.Y."/>
            <person name="Miroshnikov K."/>
            <person name="Dedysh S.N."/>
        </authorList>
    </citation>
    <scope>NUCLEOTIDE SEQUENCE [LARGE SCALE GENOMIC DNA]</scope>
    <source>
        <strain evidence="1 2">H2</strain>
    </source>
</reference>
<dbReference type="Proteomes" id="UP000309061">
    <property type="component" value="Chromosome"/>
</dbReference>
<proteinExistence type="predicted"/>
<accession>A0A6B8KLZ2</accession>
<organism evidence="1 2">
    <name type="scientific">Methylocystis heyeri</name>
    <dbReference type="NCBI Taxonomy" id="391905"/>
    <lineage>
        <taxon>Bacteria</taxon>
        <taxon>Pseudomonadati</taxon>
        <taxon>Pseudomonadota</taxon>
        <taxon>Alphaproteobacteria</taxon>
        <taxon>Hyphomicrobiales</taxon>
        <taxon>Methylocystaceae</taxon>
        <taxon>Methylocystis</taxon>
    </lineage>
</organism>